<dbReference type="EMBL" id="CP143791">
    <property type="protein sequence ID" value="WVN91183.1"/>
    <property type="molecule type" value="Genomic_DNA"/>
</dbReference>
<dbReference type="GeneID" id="91090648"/>
<gene>
    <name evidence="3" type="ORF">L203_106440</name>
</gene>
<dbReference type="KEGG" id="cdep:91090648"/>
<name>A0A1E3IIY0_9TREE</name>
<protein>
    <submittedName>
        <fullName evidence="3">Uncharacterized protein</fullName>
    </submittedName>
</protein>
<evidence type="ECO:0000313" key="3">
    <source>
        <dbReference type="EMBL" id="WVN91183.1"/>
    </source>
</evidence>
<sequence>MFAALSVLALVGGAAASSNSFWVVQHGKPLFTSRLDPIISPGGISGHVHSVIGGSAFNPTYTYEHSIAGKSTTANVNVDHSNYWVPQLYRKKGNGFELVKMNGANTYYLMRRSGDDEKVYAFPKGFRMLAGDPSRTTYNKSDYTNAAISYACLGAGRLPETGAFPERNCPSGLRAQVFFPNCWDGVNTWLPGSKHVAYPASGGHDSGGPCPATHPKRIMSLFYEFFYDDHFNYTPGARVWATGDNSGYSFHGDFTNGWPEGYFDEIFGYGDTCNVGFSVEKCPPLNKYFVKNGNKATPDSDAVIVDEDVGATGSILNKLPGNNPEWGSNGKKQPDPSYTETKKLISLANGDVVATSTTPSISTGSSTTSGKETDATHSTTSGGASKSSSQAGSSTATTTPDNLAVIVTGTSTGATTPVSSTTASTGNGRPKVCGTKRR</sequence>
<evidence type="ECO:0000313" key="4">
    <source>
        <dbReference type="Proteomes" id="UP000094043"/>
    </source>
</evidence>
<proteinExistence type="predicted"/>
<reference evidence="3" key="3">
    <citation type="submission" date="2024-01" db="EMBL/GenBank/DDBJ databases">
        <authorList>
            <person name="Coelho M.A."/>
            <person name="David-Palma M."/>
            <person name="Shea T."/>
            <person name="Sun S."/>
            <person name="Cuomo C.A."/>
            <person name="Heitman J."/>
        </authorList>
    </citation>
    <scope>NUCLEOTIDE SEQUENCE</scope>
    <source>
        <strain evidence="3">CBS 7841</strain>
    </source>
</reference>
<evidence type="ECO:0000256" key="2">
    <source>
        <dbReference type="SAM" id="SignalP"/>
    </source>
</evidence>
<dbReference type="VEuPathDB" id="FungiDB:L203_02557"/>
<feature type="signal peptide" evidence="2">
    <location>
        <begin position="1"/>
        <end position="16"/>
    </location>
</feature>
<dbReference type="Proteomes" id="UP000094043">
    <property type="component" value="Chromosome 8"/>
</dbReference>
<accession>A0A1E3IIY0</accession>
<feature type="compositionally biased region" description="Low complexity" evidence="1">
    <location>
        <begin position="355"/>
        <end position="369"/>
    </location>
</feature>
<keyword evidence="4" id="KW-1185">Reference proteome</keyword>
<reference evidence="3" key="1">
    <citation type="submission" date="2016-06" db="EMBL/GenBank/DDBJ databases">
        <authorList>
            <person name="Cuomo C."/>
            <person name="Litvintseva A."/>
            <person name="Heitman J."/>
            <person name="Chen Y."/>
            <person name="Sun S."/>
            <person name="Springer D."/>
            <person name="Dromer F."/>
            <person name="Young S."/>
            <person name="Zeng Q."/>
            <person name="Chapman S."/>
            <person name="Gujja S."/>
            <person name="Saif S."/>
            <person name="Birren B."/>
        </authorList>
    </citation>
    <scope>NUCLEOTIDE SEQUENCE</scope>
    <source>
        <strain evidence="3">CBS 7841</strain>
    </source>
</reference>
<feature type="region of interest" description="Disordered" evidence="1">
    <location>
        <begin position="355"/>
        <end position="438"/>
    </location>
</feature>
<dbReference type="PANTHER" id="PTHR43662:SF3">
    <property type="entry name" value="DOMAIN PROTEIN, PUTATIVE (AFU_ORTHOLOGUE AFUA_6G11970)-RELATED"/>
    <property type="match status" value="1"/>
</dbReference>
<organism evidence="3 4">
    <name type="scientific">Cryptococcus depauperatus CBS 7841</name>
    <dbReference type="NCBI Taxonomy" id="1295531"/>
    <lineage>
        <taxon>Eukaryota</taxon>
        <taxon>Fungi</taxon>
        <taxon>Dikarya</taxon>
        <taxon>Basidiomycota</taxon>
        <taxon>Agaricomycotina</taxon>
        <taxon>Tremellomycetes</taxon>
        <taxon>Tremellales</taxon>
        <taxon>Cryptococcaceae</taxon>
        <taxon>Cryptococcus</taxon>
    </lineage>
</organism>
<feature type="compositionally biased region" description="Low complexity" evidence="1">
    <location>
        <begin position="376"/>
        <end position="426"/>
    </location>
</feature>
<keyword evidence="2" id="KW-0732">Signal</keyword>
<dbReference type="OrthoDB" id="74764at2759"/>
<dbReference type="AlphaFoldDB" id="A0A1E3IIY0"/>
<feature type="region of interest" description="Disordered" evidence="1">
    <location>
        <begin position="315"/>
        <end position="338"/>
    </location>
</feature>
<dbReference type="PANTHER" id="PTHR43662">
    <property type="match status" value="1"/>
</dbReference>
<dbReference type="InterPro" id="IPR018535">
    <property type="entry name" value="DUF1996"/>
</dbReference>
<dbReference type="RefSeq" id="XP_066071883.1">
    <property type="nucleotide sequence ID" value="XM_066215786.1"/>
</dbReference>
<feature type="chain" id="PRO_5043343740" evidence="2">
    <location>
        <begin position="17"/>
        <end position="438"/>
    </location>
</feature>
<dbReference type="Pfam" id="PF09362">
    <property type="entry name" value="DUF1996"/>
    <property type="match status" value="1"/>
</dbReference>
<evidence type="ECO:0000256" key="1">
    <source>
        <dbReference type="SAM" id="MobiDB-lite"/>
    </source>
</evidence>
<reference evidence="3" key="2">
    <citation type="journal article" date="2022" name="Elife">
        <title>Obligate sexual reproduction of a homothallic fungus closely related to the Cryptococcus pathogenic species complex.</title>
        <authorList>
            <person name="Passer A.R."/>
            <person name="Clancey S.A."/>
            <person name="Shea T."/>
            <person name="David-Palma M."/>
            <person name="Averette A.F."/>
            <person name="Boekhout T."/>
            <person name="Porcel B.M."/>
            <person name="Nowrousian M."/>
            <person name="Cuomo C.A."/>
            <person name="Sun S."/>
            <person name="Heitman J."/>
            <person name="Coelho M.A."/>
        </authorList>
    </citation>
    <scope>NUCLEOTIDE SEQUENCE</scope>
    <source>
        <strain evidence="3">CBS 7841</strain>
    </source>
</reference>